<dbReference type="Proteomes" id="UP000030364">
    <property type="component" value="Unassembled WGS sequence"/>
</dbReference>
<name>A0A0A2WU19_THEFI</name>
<dbReference type="PATRIC" id="fig|276.5.peg.1381"/>
<dbReference type="AlphaFoldDB" id="A0A0A2WU19"/>
<proteinExistence type="inferred from homology"/>
<keyword evidence="4" id="KW-0520">NAD</keyword>
<comment type="pathway">
    <text evidence="1">Amino-acid degradation; L-proline degradation into L-glutamate; L-glutamate from L-proline: step 2/2.</text>
</comment>
<evidence type="ECO:0000259" key="8">
    <source>
        <dbReference type="Pfam" id="PF00171"/>
    </source>
</evidence>
<reference evidence="9 10" key="1">
    <citation type="journal article" date="2015" name="Genome Announc.">
        <title>Draft Genome Sequence of the Thermophile Thermus filiformis ATCC 43280, Producer of Carotenoid-(Di)glucoside-Branched Fatty Acid (Di)esters and Source of Hyperthermostable Enzymes of Biotechnological Interest.</title>
        <authorList>
            <person name="Mandelli F."/>
            <person name="Oliveira Ramires B."/>
            <person name="Couger M.B."/>
            <person name="Paixao D.A."/>
            <person name="Camilo C.M."/>
            <person name="Polikarpov I."/>
            <person name="Prade R."/>
            <person name="Riano-Pachon D.M."/>
            <person name="Squina F.M."/>
        </authorList>
    </citation>
    <scope>NUCLEOTIDE SEQUENCE [LARGE SCALE GENOMIC DNA]</scope>
    <source>
        <strain evidence="9 10">ATCC 43280</strain>
    </source>
</reference>
<evidence type="ECO:0000256" key="4">
    <source>
        <dbReference type="ARBA" id="ARBA00023027"/>
    </source>
</evidence>
<comment type="similarity">
    <text evidence="7">Belongs to the aldehyde dehydrogenase family.</text>
</comment>
<dbReference type="PROSITE" id="PS00070">
    <property type="entry name" value="ALDEHYDE_DEHYDR_CYS"/>
    <property type="match status" value="1"/>
</dbReference>
<dbReference type="NCBIfam" id="NF002852">
    <property type="entry name" value="PRK03137.1"/>
    <property type="match status" value="1"/>
</dbReference>
<dbReference type="PANTHER" id="PTHR42862:SF1">
    <property type="entry name" value="DELTA-1-PYRROLINE-5-CARBOXYLATE DEHYDROGENASE 2, ISOFORM A-RELATED"/>
    <property type="match status" value="1"/>
</dbReference>
<dbReference type="GO" id="GO:0010133">
    <property type="term" value="P:L-proline catabolic process to L-glutamate"/>
    <property type="evidence" value="ECO:0007669"/>
    <property type="project" value="TreeGrafter"/>
</dbReference>
<evidence type="ECO:0000256" key="5">
    <source>
        <dbReference type="ARBA" id="ARBA00048142"/>
    </source>
</evidence>
<organism evidence="9 10">
    <name type="scientific">Thermus filiformis</name>
    <dbReference type="NCBI Taxonomy" id="276"/>
    <lineage>
        <taxon>Bacteria</taxon>
        <taxon>Thermotogati</taxon>
        <taxon>Deinococcota</taxon>
        <taxon>Deinococci</taxon>
        <taxon>Thermales</taxon>
        <taxon>Thermaceae</taxon>
        <taxon>Thermus</taxon>
    </lineage>
</organism>
<evidence type="ECO:0000256" key="1">
    <source>
        <dbReference type="ARBA" id="ARBA00004786"/>
    </source>
</evidence>
<evidence type="ECO:0000256" key="6">
    <source>
        <dbReference type="PROSITE-ProRule" id="PRU10007"/>
    </source>
</evidence>
<dbReference type="InterPro" id="IPR005932">
    <property type="entry name" value="RocA"/>
</dbReference>
<dbReference type="STRING" id="276.THFILI_05135"/>
<dbReference type="InterPro" id="IPR050485">
    <property type="entry name" value="Proline_metab_enzyme"/>
</dbReference>
<keyword evidence="3 7" id="KW-0560">Oxidoreductase</keyword>
<dbReference type="EMBL" id="JPSL02000038">
    <property type="protein sequence ID" value="KGQ21805.1"/>
    <property type="molecule type" value="Genomic_DNA"/>
</dbReference>
<protein>
    <recommendedName>
        <fullName evidence="2">L-glutamate gamma-semialdehyde dehydrogenase</fullName>
        <ecNumber evidence="2">1.2.1.88</ecNumber>
    </recommendedName>
</protein>
<dbReference type="FunFam" id="3.40.309.10:FF:000005">
    <property type="entry name" value="1-pyrroline-5-carboxylate dehydrogenase 1"/>
    <property type="match status" value="1"/>
</dbReference>
<dbReference type="Gene3D" id="3.40.309.10">
    <property type="entry name" value="Aldehyde Dehydrogenase, Chain A, domain 2"/>
    <property type="match status" value="1"/>
</dbReference>
<evidence type="ECO:0000256" key="3">
    <source>
        <dbReference type="ARBA" id="ARBA00023002"/>
    </source>
</evidence>
<keyword evidence="10" id="KW-1185">Reference proteome</keyword>
<comment type="catalytic activity">
    <reaction evidence="5">
        <text>L-glutamate 5-semialdehyde + NAD(+) + H2O = L-glutamate + NADH + 2 H(+)</text>
        <dbReference type="Rhea" id="RHEA:30235"/>
        <dbReference type="ChEBI" id="CHEBI:15377"/>
        <dbReference type="ChEBI" id="CHEBI:15378"/>
        <dbReference type="ChEBI" id="CHEBI:29985"/>
        <dbReference type="ChEBI" id="CHEBI:57540"/>
        <dbReference type="ChEBI" id="CHEBI:57945"/>
        <dbReference type="ChEBI" id="CHEBI:58066"/>
        <dbReference type="EC" id="1.2.1.88"/>
    </reaction>
</comment>
<dbReference type="OrthoDB" id="23766at2"/>
<dbReference type="CDD" id="cd07124">
    <property type="entry name" value="ALDH_PutA-P5CDH-RocA"/>
    <property type="match status" value="1"/>
</dbReference>
<dbReference type="SUPFAM" id="SSF53720">
    <property type="entry name" value="ALDH-like"/>
    <property type="match status" value="1"/>
</dbReference>
<dbReference type="InterPro" id="IPR016160">
    <property type="entry name" value="Ald_DH_CS_CYS"/>
</dbReference>
<dbReference type="InterPro" id="IPR015590">
    <property type="entry name" value="Aldehyde_DH_dom"/>
</dbReference>
<dbReference type="InterPro" id="IPR029510">
    <property type="entry name" value="Ald_DH_CS_GLU"/>
</dbReference>
<comment type="caution">
    <text evidence="9">The sequence shown here is derived from an EMBL/GenBank/DDBJ whole genome shotgun (WGS) entry which is preliminary data.</text>
</comment>
<dbReference type="EC" id="1.2.1.88" evidence="2"/>
<feature type="active site" evidence="6">
    <location>
        <position position="288"/>
    </location>
</feature>
<evidence type="ECO:0000313" key="9">
    <source>
        <dbReference type="EMBL" id="KGQ21805.1"/>
    </source>
</evidence>
<dbReference type="PROSITE" id="PS00687">
    <property type="entry name" value="ALDEHYDE_DEHYDR_GLU"/>
    <property type="match status" value="1"/>
</dbReference>
<dbReference type="GO" id="GO:0004657">
    <property type="term" value="F:proline dehydrogenase activity"/>
    <property type="evidence" value="ECO:0007669"/>
    <property type="project" value="UniProtKB-ARBA"/>
</dbReference>
<evidence type="ECO:0000256" key="2">
    <source>
        <dbReference type="ARBA" id="ARBA00012884"/>
    </source>
</evidence>
<dbReference type="InterPro" id="IPR016163">
    <property type="entry name" value="Ald_DH_C"/>
</dbReference>
<gene>
    <name evidence="9" type="ORF">THFILI_05135</name>
</gene>
<sequence>MTVEPFRNQPIETFQTPEARAEMKEALRRVRAEFGRHWPLYIGGEWVDTRERIVSLNPSAPSEAVGTTAKAGVAEAEEALKAAWRAFATWKDWPQEDRSRVLLKAAAIMKRRRRELEATLVYEIGKNWVEASAEVAEAIDFLEYYARQALKYKYPSVEVVPYPGEDNESFYIPLGAGVVIAPWNFPIAIFTGMMAGPIAVGNTVVAKPAEDTVVIAAKVFEILEEAGLPAGVANFLPGEGSEVGAYLVAHPRTRFINFTGSLEVGLKINEAAARLAPGQTWIKRVFLELGGKDAILVDETADYDLAAEGILVSAYGFQGQKCSAASRLILTEKAYEPVLERVLKRAEKLVVGPAEENPDLGPVASEAQEKKVLSYIEIGQKEGQLVLGGQRLEGEGYFIAPTLFTEVSPQARIAQEEIFGPVLSVIRVKDFAEGLEVANSTVYGLTGGVYSRKREHLELARRAFHVGNLYFNRKITGALVGVQPFGGFNLSGTDTKAGGPDYLLHFLQMKTVAERF</sequence>
<evidence type="ECO:0000256" key="7">
    <source>
        <dbReference type="RuleBase" id="RU003345"/>
    </source>
</evidence>
<dbReference type="Pfam" id="PF00171">
    <property type="entry name" value="Aldedh"/>
    <property type="match status" value="1"/>
</dbReference>
<dbReference type="InterPro" id="IPR016162">
    <property type="entry name" value="Ald_DH_N"/>
</dbReference>
<dbReference type="GO" id="GO:0009898">
    <property type="term" value="C:cytoplasmic side of plasma membrane"/>
    <property type="evidence" value="ECO:0007669"/>
    <property type="project" value="TreeGrafter"/>
</dbReference>
<dbReference type="GO" id="GO:0003842">
    <property type="term" value="F:L-glutamate gamma-semialdehyde dehydrogenase activity"/>
    <property type="evidence" value="ECO:0007669"/>
    <property type="project" value="UniProtKB-EC"/>
</dbReference>
<feature type="domain" description="Aldehyde dehydrogenase" evidence="8">
    <location>
        <begin position="46"/>
        <end position="512"/>
    </location>
</feature>
<dbReference type="InterPro" id="IPR016161">
    <property type="entry name" value="Ald_DH/histidinol_DH"/>
</dbReference>
<dbReference type="Gene3D" id="3.40.605.10">
    <property type="entry name" value="Aldehyde Dehydrogenase, Chain A, domain 1"/>
    <property type="match status" value="1"/>
</dbReference>
<accession>A0A0A2WU19</accession>
<dbReference type="NCBIfam" id="TIGR01237">
    <property type="entry name" value="D1pyr5carbox2"/>
    <property type="match status" value="1"/>
</dbReference>
<dbReference type="PANTHER" id="PTHR42862">
    <property type="entry name" value="DELTA-1-PYRROLINE-5-CARBOXYLATE DEHYDROGENASE 1, ISOFORM A-RELATED"/>
    <property type="match status" value="1"/>
</dbReference>
<evidence type="ECO:0000313" key="10">
    <source>
        <dbReference type="Proteomes" id="UP000030364"/>
    </source>
</evidence>
<dbReference type="RefSeq" id="WP_038064577.1">
    <property type="nucleotide sequence ID" value="NZ_JPSL02000038.1"/>
</dbReference>